<dbReference type="GO" id="GO:0020037">
    <property type="term" value="F:heme binding"/>
    <property type="evidence" value="ECO:0007669"/>
    <property type="project" value="InterPro"/>
</dbReference>
<evidence type="ECO:0000313" key="8">
    <source>
        <dbReference type="Proteomes" id="UP000676169"/>
    </source>
</evidence>
<dbReference type="SUPFAM" id="SSF46626">
    <property type="entry name" value="Cytochrome c"/>
    <property type="match status" value="1"/>
</dbReference>
<evidence type="ECO:0000259" key="6">
    <source>
        <dbReference type="PROSITE" id="PS51007"/>
    </source>
</evidence>
<dbReference type="PANTHER" id="PTHR40394">
    <property type="entry name" value="LIPOPROTEIN-RELATED"/>
    <property type="match status" value="1"/>
</dbReference>
<evidence type="ECO:0000256" key="1">
    <source>
        <dbReference type="ARBA" id="ARBA00022617"/>
    </source>
</evidence>
<accession>A0A975G6U5</accession>
<evidence type="ECO:0000313" key="7">
    <source>
        <dbReference type="EMBL" id="QUE49865.1"/>
    </source>
</evidence>
<evidence type="ECO:0000256" key="2">
    <source>
        <dbReference type="ARBA" id="ARBA00022723"/>
    </source>
</evidence>
<organism evidence="7 8">
    <name type="scientific">Luteolibacter ambystomatis</name>
    <dbReference type="NCBI Taxonomy" id="2824561"/>
    <lineage>
        <taxon>Bacteria</taxon>
        <taxon>Pseudomonadati</taxon>
        <taxon>Verrucomicrobiota</taxon>
        <taxon>Verrucomicrobiia</taxon>
        <taxon>Verrucomicrobiales</taxon>
        <taxon>Verrucomicrobiaceae</taxon>
        <taxon>Luteolibacter</taxon>
    </lineage>
</organism>
<dbReference type="Gene3D" id="1.10.760.10">
    <property type="entry name" value="Cytochrome c-like domain"/>
    <property type="match status" value="1"/>
</dbReference>
<dbReference type="PANTHER" id="PTHR40394:SF2">
    <property type="entry name" value="QUINOL:CYTOCHROME C OXIDOREDUCTASE MEMBRANE PROTEIN"/>
    <property type="match status" value="1"/>
</dbReference>
<name>A0A975G6U5_9BACT</name>
<feature type="domain" description="Cytochrome c" evidence="6">
    <location>
        <begin position="119"/>
        <end position="204"/>
    </location>
</feature>
<dbReference type="KEGG" id="lamb:KBB96_13405"/>
<dbReference type="InterPro" id="IPR009056">
    <property type="entry name" value="Cyt_c-like_dom"/>
</dbReference>
<evidence type="ECO:0000256" key="3">
    <source>
        <dbReference type="ARBA" id="ARBA00023004"/>
    </source>
</evidence>
<dbReference type="GO" id="GO:0009055">
    <property type="term" value="F:electron transfer activity"/>
    <property type="evidence" value="ECO:0007669"/>
    <property type="project" value="InterPro"/>
</dbReference>
<dbReference type="AlphaFoldDB" id="A0A975G6U5"/>
<gene>
    <name evidence="7" type="ORF">KBB96_13405</name>
</gene>
<dbReference type="Proteomes" id="UP000676169">
    <property type="component" value="Chromosome"/>
</dbReference>
<dbReference type="InterPro" id="IPR036909">
    <property type="entry name" value="Cyt_c-like_dom_sf"/>
</dbReference>
<reference evidence="7" key="1">
    <citation type="submission" date="2021-04" db="EMBL/GenBank/DDBJ databases">
        <title>Luteolibacter sp. 32A isolated from the skin of an Anderson's salamander (Ambystoma andersonii).</title>
        <authorList>
            <person name="Spergser J."/>
            <person name="Busse H.-J."/>
        </authorList>
    </citation>
    <scope>NUCLEOTIDE SEQUENCE</scope>
    <source>
        <strain evidence="7">32A</strain>
    </source>
</reference>
<evidence type="ECO:0000256" key="4">
    <source>
        <dbReference type="PROSITE-ProRule" id="PRU00433"/>
    </source>
</evidence>
<dbReference type="Pfam" id="PF13442">
    <property type="entry name" value="Cytochrome_CBB3"/>
    <property type="match status" value="1"/>
</dbReference>
<dbReference type="PROSITE" id="PS51007">
    <property type="entry name" value="CYTC"/>
    <property type="match status" value="1"/>
</dbReference>
<keyword evidence="2 4" id="KW-0479">Metal-binding</keyword>
<keyword evidence="8" id="KW-1185">Reference proteome</keyword>
<proteinExistence type="predicted"/>
<evidence type="ECO:0000256" key="5">
    <source>
        <dbReference type="SAM" id="MobiDB-lite"/>
    </source>
</evidence>
<dbReference type="EMBL" id="CP073100">
    <property type="protein sequence ID" value="QUE49865.1"/>
    <property type="molecule type" value="Genomic_DNA"/>
</dbReference>
<keyword evidence="1 4" id="KW-0349">Heme</keyword>
<keyword evidence="3 4" id="KW-0408">Iron</keyword>
<feature type="region of interest" description="Disordered" evidence="5">
    <location>
        <begin position="49"/>
        <end position="70"/>
    </location>
</feature>
<dbReference type="RefSeq" id="WP_211629954.1">
    <property type="nucleotide sequence ID" value="NZ_CP073100.1"/>
</dbReference>
<sequence length="228" mass="24994">MRYFFLAYAIIALLVVGIFGFRGQKFSSPPVRIFPDMKEQDKLRAQKPDPFFADGQGARKPVTGTQPRGFNEEGAKEIGGIAEPEFGGQTGYYYTGHFDDFYGAGMPEELALTDANAAAFLRRGEERFQIYCMPCHGKSGDGQGVAGQYGIPGIANLHILKSDTYPDGRLFEVITKGKGNMSGYGYNISVRDRWAIVAYIRALQTAKEVPYESVKSAFDAAKAAGQVK</sequence>
<protein>
    <submittedName>
        <fullName evidence="7">Cytochrome c</fullName>
    </submittedName>
</protein>
<dbReference type="GO" id="GO:0046872">
    <property type="term" value="F:metal ion binding"/>
    <property type="evidence" value="ECO:0007669"/>
    <property type="project" value="UniProtKB-KW"/>
</dbReference>